<protein>
    <submittedName>
        <fullName evidence="5">Acyl--CoA ligase</fullName>
    </submittedName>
</protein>
<dbReference type="PANTHER" id="PTHR43201:SF5">
    <property type="entry name" value="MEDIUM-CHAIN ACYL-COA LIGASE ACSF2, MITOCHONDRIAL"/>
    <property type="match status" value="1"/>
</dbReference>
<dbReference type="Gene3D" id="3.30.300.30">
    <property type="match status" value="1"/>
</dbReference>
<dbReference type="PANTHER" id="PTHR43201">
    <property type="entry name" value="ACYL-COA SYNTHETASE"/>
    <property type="match status" value="1"/>
</dbReference>
<comment type="similarity">
    <text evidence="1">Belongs to the ATP-dependent AMP-binding enzyme family.</text>
</comment>
<evidence type="ECO:0000256" key="2">
    <source>
        <dbReference type="ARBA" id="ARBA00022598"/>
    </source>
</evidence>
<evidence type="ECO:0000259" key="4">
    <source>
        <dbReference type="Pfam" id="PF13193"/>
    </source>
</evidence>
<dbReference type="AlphaFoldDB" id="A0A6B1DW26"/>
<dbReference type="Pfam" id="PF00501">
    <property type="entry name" value="AMP-binding"/>
    <property type="match status" value="1"/>
</dbReference>
<feature type="domain" description="AMP-dependent synthetase/ligase" evidence="3">
    <location>
        <begin position="13"/>
        <end position="362"/>
    </location>
</feature>
<reference evidence="5" key="1">
    <citation type="submission" date="2019-09" db="EMBL/GenBank/DDBJ databases">
        <title>Characterisation of the sponge microbiome using genome-centric metagenomics.</title>
        <authorList>
            <person name="Engelberts J.P."/>
            <person name="Robbins S.J."/>
            <person name="De Goeij J.M."/>
            <person name="Aranda M."/>
            <person name="Bell S.C."/>
            <person name="Webster N.S."/>
        </authorList>
    </citation>
    <scope>NUCLEOTIDE SEQUENCE</scope>
    <source>
        <strain evidence="5">SB0662_bin_9</strain>
    </source>
</reference>
<gene>
    <name evidence="5" type="ORF">F4Y08_14140</name>
</gene>
<dbReference type="CDD" id="cd04433">
    <property type="entry name" value="AFD_class_I"/>
    <property type="match status" value="1"/>
</dbReference>
<accession>A0A6B1DW26</accession>
<dbReference type="InterPro" id="IPR045851">
    <property type="entry name" value="AMP-bd_C_sf"/>
</dbReference>
<dbReference type="Pfam" id="PF13193">
    <property type="entry name" value="AMP-binding_C"/>
    <property type="match status" value="1"/>
</dbReference>
<organism evidence="5">
    <name type="scientific">Caldilineaceae bacterium SB0662_bin_9</name>
    <dbReference type="NCBI Taxonomy" id="2605258"/>
    <lineage>
        <taxon>Bacteria</taxon>
        <taxon>Bacillati</taxon>
        <taxon>Chloroflexota</taxon>
        <taxon>Caldilineae</taxon>
        <taxon>Caldilineales</taxon>
        <taxon>Caldilineaceae</taxon>
    </lineage>
</organism>
<dbReference type="GO" id="GO:0031956">
    <property type="term" value="F:medium-chain fatty acid-CoA ligase activity"/>
    <property type="evidence" value="ECO:0007669"/>
    <property type="project" value="TreeGrafter"/>
</dbReference>
<dbReference type="Gene3D" id="3.40.50.12780">
    <property type="entry name" value="N-terminal domain of ligase-like"/>
    <property type="match status" value="1"/>
</dbReference>
<dbReference type="EMBL" id="VXPY01000095">
    <property type="protein sequence ID" value="MYD91448.1"/>
    <property type="molecule type" value="Genomic_DNA"/>
</dbReference>
<keyword evidence="2 5" id="KW-0436">Ligase</keyword>
<feature type="domain" description="AMP-binding enzyme C-terminal" evidence="4">
    <location>
        <begin position="411"/>
        <end position="483"/>
    </location>
</feature>
<dbReference type="InterPro" id="IPR000873">
    <property type="entry name" value="AMP-dep_synth/lig_dom"/>
</dbReference>
<comment type="caution">
    <text evidence="5">The sequence shown here is derived from an EMBL/GenBank/DDBJ whole genome shotgun (WGS) entry which is preliminary data.</text>
</comment>
<dbReference type="InterPro" id="IPR042099">
    <property type="entry name" value="ANL_N_sf"/>
</dbReference>
<evidence type="ECO:0000313" key="5">
    <source>
        <dbReference type="EMBL" id="MYD91448.1"/>
    </source>
</evidence>
<evidence type="ECO:0000256" key="1">
    <source>
        <dbReference type="ARBA" id="ARBA00006432"/>
    </source>
</evidence>
<dbReference type="GO" id="GO:0006631">
    <property type="term" value="P:fatty acid metabolic process"/>
    <property type="evidence" value="ECO:0007669"/>
    <property type="project" value="TreeGrafter"/>
</dbReference>
<sequence length="498" mass="54291">MRHVPSPPDWLATQSAANASKPFLCLEHEQLTFGEVEAMVGHACLFLQAAVPTMKGHNAAIWNTDPKLTVILLLACARLGWPATVLPPALPSAALARRIAQVPLTLLLFGAGEGPDEAPSRIFDGAVEQVAVEMPVVGSNSSAPVWSQSNAHMVGNSNLEWTQGWVFTSGTTGTPKAITVTFGNLLWSTAASGYRLGYRVSDCWLHCMPLHHIGGLALLFRSLIFGFSLCMRNRFDHHEARDLMERGAVTHAAFVPTMLVRLLNANLDLNAPGQRFRTVLAGGAKVTESLRSECREHGLDVVASYGMTESCSHIAAERPGRTSSSGEGPSLRHAGIQIRNVDGEHLPAGHQGTIWIRGPQLSSSCELDGQGWFRTGDWGMLDDNGSVHVLDRQDGVFVSGGENVSSRHVAESLMELPEIEHAWVTGVPDREWGHRVVAVLQPFANRVPDEHALRHRLRTRLAVHEVPKRFVWVDSLPRTELGKVDAATARQLAEELQQ</sequence>
<dbReference type="SUPFAM" id="SSF56801">
    <property type="entry name" value="Acetyl-CoA synthetase-like"/>
    <property type="match status" value="1"/>
</dbReference>
<dbReference type="InterPro" id="IPR025110">
    <property type="entry name" value="AMP-bd_C"/>
</dbReference>
<proteinExistence type="inferred from homology"/>
<evidence type="ECO:0000259" key="3">
    <source>
        <dbReference type="Pfam" id="PF00501"/>
    </source>
</evidence>
<name>A0A6B1DW26_9CHLR</name>